<evidence type="ECO:0000256" key="2">
    <source>
        <dbReference type="ARBA" id="ARBA00004177"/>
    </source>
</evidence>
<evidence type="ECO:0000313" key="11">
    <source>
        <dbReference type="Proteomes" id="UP001152795"/>
    </source>
</evidence>
<dbReference type="InterPro" id="IPR013083">
    <property type="entry name" value="Znf_RING/FYVE/PHD"/>
</dbReference>
<evidence type="ECO:0000256" key="5">
    <source>
        <dbReference type="ARBA" id="ARBA00022771"/>
    </source>
</evidence>
<proteinExistence type="predicted"/>
<evidence type="ECO:0000256" key="1">
    <source>
        <dbReference type="ARBA" id="ARBA00004127"/>
    </source>
</evidence>
<evidence type="ECO:0000256" key="3">
    <source>
        <dbReference type="ARBA" id="ARBA00004656"/>
    </source>
</evidence>
<dbReference type="GO" id="GO:0005768">
    <property type="term" value="C:endosome"/>
    <property type="evidence" value="ECO:0007669"/>
    <property type="project" value="UniProtKB-SubCell"/>
</dbReference>
<dbReference type="SMART" id="SM00744">
    <property type="entry name" value="RINGv"/>
    <property type="match status" value="1"/>
</dbReference>
<keyword evidence="9" id="KW-0812">Transmembrane</keyword>
<organism evidence="10 11">
    <name type="scientific">Paramuricea clavata</name>
    <name type="common">Red gorgonian</name>
    <name type="synonym">Violescent sea-whip</name>
    <dbReference type="NCBI Taxonomy" id="317549"/>
    <lineage>
        <taxon>Eukaryota</taxon>
        <taxon>Metazoa</taxon>
        <taxon>Cnidaria</taxon>
        <taxon>Anthozoa</taxon>
        <taxon>Octocorallia</taxon>
        <taxon>Malacalcyonacea</taxon>
        <taxon>Plexauridae</taxon>
        <taxon>Paramuricea</taxon>
    </lineage>
</organism>
<sequence length="261" mass="29873">MTTNMPVQSVHVEPVVEKDPVEQASEEQEFLPECTDDTVPAEDSPGSSDSGGDASETDKMHVINFHGSDSCMTDIKRSVSCISTVSSAGEFCRICHCERTESNDQTLIRPCLCSGTLLFVHQSCLQKWIKSSDIKKCELCQYKFEMEAKVKPFRKWQSLKMTHSERRKILCSVSFHVIAITCVVWSLWVLIERTAQEIRQGQLDWPFWTKLVVVAIGFTGGLVFMYVQCKVYVQLWRRLRAFNRIILVKNVTEEEDVTEYI</sequence>
<evidence type="ECO:0000256" key="6">
    <source>
        <dbReference type="ARBA" id="ARBA00022833"/>
    </source>
</evidence>
<accession>A0A7D9HWV6</accession>
<dbReference type="PROSITE" id="PS51292">
    <property type="entry name" value="ZF_RING_CH"/>
    <property type="match status" value="1"/>
</dbReference>
<evidence type="ECO:0000256" key="9">
    <source>
        <dbReference type="SAM" id="Phobius"/>
    </source>
</evidence>
<reference evidence="10" key="1">
    <citation type="submission" date="2020-04" db="EMBL/GenBank/DDBJ databases">
        <authorList>
            <person name="Alioto T."/>
            <person name="Alioto T."/>
            <person name="Gomez Garrido J."/>
        </authorList>
    </citation>
    <scope>NUCLEOTIDE SEQUENCE</scope>
    <source>
        <strain evidence="10">A484AB</strain>
    </source>
</reference>
<dbReference type="SUPFAM" id="SSF57850">
    <property type="entry name" value="RING/U-box"/>
    <property type="match status" value="1"/>
</dbReference>
<dbReference type="Proteomes" id="UP001152795">
    <property type="component" value="Unassembled WGS sequence"/>
</dbReference>
<evidence type="ECO:0000313" key="10">
    <source>
        <dbReference type="EMBL" id="CAB3994763.1"/>
    </source>
</evidence>
<dbReference type="Gene3D" id="3.30.40.10">
    <property type="entry name" value="Zinc/RING finger domain, C3HC4 (zinc finger)"/>
    <property type="match status" value="1"/>
</dbReference>
<dbReference type="EMBL" id="CACRXK020002534">
    <property type="protein sequence ID" value="CAB3994763.1"/>
    <property type="molecule type" value="Genomic_DNA"/>
</dbReference>
<evidence type="ECO:0000256" key="4">
    <source>
        <dbReference type="ARBA" id="ARBA00022723"/>
    </source>
</evidence>
<dbReference type="Pfam" id="PF12906">
    <property type="entry name" value="RINGv"/>
    <property type="match status" value="1"/>
</dbReference>
<dbReference type="AlphaFoldDB" id="A0A7D9HWV6"/>
<comment type="subcellular location">
    <subcellularLocation>
        <location evidence="1">Endomembrane system</location>
        <topology evidence="1">Multi-pass membrane protein</topology>
    </subcellularLocation>
    <subcellularLocation>
        <location evidence="2">Endosome</location>
    </subcellularLocation>
    <subcellularLocation>
        <location evidence="3">Lysosome membrane</location>
    </subcellularLocation>
</comment>
<dbReference type="InterPro" id="IPR011016">
    <property type="entry name" value="Znf_RING-CH"/>
</dbReference>
<dbReference type="PANTHER" id="PTHR45981">
    <property type="entry name" value="LD02310P"/>
    <property type="match status" value="1"/>
</dbReference>
<evidence type="ECO:0000256" key="7">
    <source>
        <dbReference type="ARBA" id="ARBA00022859"/>
    </source>
</evidence>
<keyword evidence="11" id="KW-1185">Reference proteome</keyword>
<keyword evidence="9" id="KW-0472">Membrane</keyword>
<feature type="compositionally biased region" description="Acidic residues" evidence="8">
    <location>
        <begin position="24"/>
        <end position="40"/>
    </location>
</feature>
<comment type="caution">
    <text evidence="10">The sequence shown here is derived from an EMBL/GenBank/DDBJ whole genome shotgun (WGS) entry which is preliminary data.</text>
</comment>
<dbReference type="OrthoDB" id="264354at2759"/>
<dbReference type="GO" id="GO:0002376">
    <property type="term" value="P:immune system process"/>
    <property type="evidence" value="ECO:0007669"/>
    <property type="project" value="UniProtKB-KW"/>
</dbReference>
<keyword evidence="6" id="KW-0862">Zinc</keyword>
<feature type="transmembrane region" description="Helical" evidence="9">
    <location>
        <begin position="211"/>
        <end position="233"/>
    </location>
</feature>
<keyword evidence="5" id="KW-0863">Zinc-finger</keyword>
<dbReference type="GO" id="GO:0016874">
    <property type="term" value="F:ligase activity"/>
    <property type="evidence" value="ECO:0007669"/>
    <property type="project" value="UniProtKB-KW"/>
</dbReference>
<keyword evidence="9" id="KW-1133">Transmembrane helix</keyword>
<dbReference type="GO" id="GO:0008270">
    <property type="term" value="F:zinc ion binding"/>
    <property type="evidence" value="ECO:0007669"/>
    <property type="project" value="UniProtKB-KW"/>
</dbReference>
<keyword evidence="4" id="KW-0479">Metal-binding</keyword>
<feature type="compositionally biased region" description="Low complexity" evidence="8">
    <location>
        <begin position="41"/>
        <end position="54"/>
    </location>
</feature>
<evidence type="ECO:0000256" key="8">
    <source>
        <dbReference type="SAM" id="MobiDB-lite"/>
    </source>
</evidence>
<gene>
    <name evidence="10" type="ORF">PACLA_8A013314</name>
</gene>
<feature type="region of interest" description="Disordered" evidence="8">
    <location>
        <begin position="1"/>
        <end position="57"/>
    </location>
</feature>
<feature type="transmembrane region" description="Helical" evidence="9">
    <location>
        <begin position="169"/>
        <end position="191"/>
    </location>
</feature>
<keyword evidence="7" id="KW-0391">Immunity</keyword>
<name>A0A7D9HWV6_PARCT</name>
<dbReference type="GO" id="GO:0005765">
    <property type="term" value="C:lysosomal membrane"/>
    <property type="evidence" value="ECO:0007669"/>
    <property type="project" value="UniProtKB-SubCell"/>
</dbReference>
<keyword evidence="10" id="KW-0436">Ligase</keyword>
<protein>
    <submittedName>
        <fullName evidence="10">E3 ubiquitin- ligase MARCH8-like</fullName>
    </submittedName>
</protein>